<evidence type="ECO:0000313" key="2">
    <source>
        <dbReference type="EMBL" id="GGF61481.1"/>
    </source>
</evidence>
<dbReference type="Gene3D" id="1.10.472.20">
    <property type="entry name" value="Nitrile hydratase, beta subunit"/>
    <property type="match status" value="1"/>
</dbReference>
<dbReference type="SUPFAM" id="SSF50090">
    <property type="entry name" value="Electron transport accessory proteins"/>
    <property type="match status" value="1"/>
</dbReference>
<accession>A0A917C023</accession>
<reference evidence="2" key="2">
    <citation type="submission" date="2020-09" db="EMBL/GenBank/DDBJ databases">
        <authorList>
            <person name="Sun Q."/>
            <person name="Sedlacek I."/>
        </authorList>
    </citation>
    <scope>NUCLEOTIDE SEQUENCE</scope>
    <source>
        <strain evidence="2">CCM 7897</strain>
    </source>
</reference>
<dbReference type="InterPro" id="IPR042262">
    <property type="entry name" value="CN_hydtase_beta_C"/>
</dbReference>
<dbReference type="AlphaFoldDB" id="A0A917C023"/>
<protein>
    <submittedName>
        <fullName evidence="2">Nitrile hydratase accessory protein</fullName>
    </submittedName>
</protein>
<dbReference type="EMBL" id="BMCT01000002">
    <property type="protein sequence ID" value="GGF61481.1"/>
    <property type="molecule type" value="Genomic_DNA"/>
</dbReference>
<dbReference type="Pfam" id="PF21006">
    <property type="entry name" value="NHase_beta_N"/>
    <property type="match status" value="1"/>
</dbReference>
<evidence type="ECO:0000313" key="3">
    <source>
        <dbReference type="Proteomes" id="UP000606044"/>
    </source>
</evidence>
<dbReference type="InterPro" id="IPR049054">
    <property type="entry name" value="CN_hydtase_beta-like_N"/>
</dbReference>
<dbReference type="NCBIfam" id="TIGR03889">
    <property type="entry name" value="nitrile_acc"/>
    <property type="match status" value="1"/>
</dbReference>
<proteinExistence type="predicted"/>
<name>A0A917C023_9HYPH</name>
<evidence type="ECO:0000259" key="1">
    <source>
        <dbReference type="Pfam" id="PF21006"/>
    </source>
</evidence>
<dbReference type="InterPro" id="IPR023808">
    <property type="entry name" value="Nitrile_Hydratase_acc_put"/>
</dbReference>
<dbReference type="InterPro" id="IPR008990">
    <property type="entry name" value="Elect_transpt_acc-like_dom_sf"/>
</dbReference>
<keyword evidence="3" id="KW-1185">Reference proteome</keyword>
<sequence>MNPSPETVSPEALEPVFAAPWEAQAFGLVVALHRKGLFDWPEWTRTLAEEAAKGSGAADYAAWLAALERLVVARDVTTAQALNDWREAWDAAAKATPHGKPIEVQAPPAFG</sequence>
<comment type="caution">
    <text evidence="2">The sequence shown here is derived from an EMBL/GenBank/DDBJ whole genome shotgun (WGS) entry which is preliminary data.</text>
</comment>
<organism evidence="2 3">
    <name type="scientific">Azorhizobium oxalatiphilum</name>
    <dbReference type="NCBI Taxonomy" id="980631"/>
    <lineage>
        <taxon>Bacteria</taxon>
        <taxon>Pseudomonadati</taxon>
        <taxon>Pseudomonadota</taxon>
        <taxon>Alphaproteobacteria</taxon>
        <taxon>Hyphomicrobiales</taxon>
        <taxon>Xanthobacteraceae</taxon>
        <taxon>Azorhizobium</taxon>
    </lineage>
</organism>
<dbReference type="RefSeq" id="WP_244644298.1">
    <property type="nucleotide sequence ID" value="NZ_BMCT01000002.1"/>
</dbReference>
<dbReference type="Proteomes" id="UP000606044">
    <property type="component" value="Unassembled WGS sequence"/>
</dbReference>
<feature type="domain" description="Nitrile hydratase beta subunit-like N-terminal" evidence="1">
    <location>
        <begin position="8"/>
        <end position="91"/>
    </location>
</feature>
<reference evidence="2" key="1">
    <citation type="journal article" date="2014" name="Int. J. Syst. Evol. Microbiol.">
        <title>Complete genome sequence of Corynebacterium casei LMG S-19264T (=DSM 44701T), isolated from a smear-ripened cheese.</title>
        <authorList>
            <consortium name="US DOE Joint Genome Institute (JGI-PGF)"/>
            <person name="Walter F."/>
            <person name="Albersmeier A."/>
            <person name="Kalinowski J."/>
            <person name="Ruckert C."/>
        </authorList>
    </citation>
    <scope>NUCLEOTIDE SEQUENCE</scope>
    <source>
        <strain evidence="2">CCM 7897</strain>
    </source>
</reference>
<gene>
    <name evidence="2" type="ORF">GCM10007301_21540</name>
</gene>